<dbReference type="EMBL" id="JACAZI010000028">
    <property type="protein sequence ID" value="KAF7333839.1"/>
    <property type="molecule type" value="Genomic_DNA"/>
</dbReference>
<feature type="transmembrane region" description="Helical" evidence="1">
    <location>
        <begin position="220"/>
        <end position="245"/>
    </location>
</feature>
<reference evidence="2" key="1">
    <citation type="submission" date="2020-05" db="EMBL/GenBank/DDBJ databases">
        <title>Mycena genomes resolve the evolution of fungal bioluminescence.</title>
        <authorList>
            <person name="Tsai I.J."/>
        </authorList>
    </citation>
    <scope>NUCLEOTIDE SEQUENCE</scope>
    <source>
        <strain evidence="2">CCC161011</strain>
    </source>
</reference>
<proteinExistence type="predicted"/>
<feature type="transmembrane region" description="Helical" evidence="1">
    <location>
        <begin position="172"/>
        <end position="200"/>
    </location>
</feature>
<keyword evidence="1" id="KW-0472">Membrane</keyword>
<evidence type="ECO:0000256" key="1">
    <source>
        <dbReference type="SAM" id="Phobius"/>
    </source>
</evidence>
<dbReference type="AlphaFoldDB" id="A0A8H6X417"/>
<feature type="transmembrane region" description="Helical" evidence="1">
    <location>
        <begin position="111"/>
        <end position="135"/>
    </location>
</feature>
<feature type="transmembrane region" description="Helical" evidence="1">
    <location>
        <begin position="34"/>
        <end position="57"/>
    </location>
</feature>
<evidence type="ECO:0000313" key="3">
    <source>
        <dbReference type="Proteomes" id="UP000620124"/>
    </source>
</evidence>
<feature type="transmembrane region" description="Helical" evidence="1">
    <location>
        <begin position="69"/>
        <end position="91"/>
    </location>
</feature>
<keyword evidence="1" id="KW-1133">Transmembrane helix</keyword>
<keyword evidence="3" id="KW-1185">Reference proteome</keyword>
<feature type="transmembrane region" description="Helical" evidence="1">
    <location>
        <begin position="251"/>
        <end position="273"/>
    </location>
</feature>
<protein>
    <submittedName>
        <fullName evidence="2">Uncharacterized protein</fullName>
    </submittedName>
</protein>
<keyword evidence="1" id="KW-0812">Transmembrane</keyword>
<name>A0A8H6X417_9AGAR</name>
<feature type="transmembrane region" description="Helical" evidence="1">
    <location>
        <begin position="147"/>
        <end position="166"/>
    </location>
</feature>
<evidence type="ECO:0000313" key="2">
    <source>
        <dbReference type="EMBL" id="KAF7333839.1"/>
    </source>
</evidence>
<dbReference type="Proteomes" id="UP000620124">
    <property type="component" value="Unassembled WGS sequence"/>
</dbReference>
<comment type="caution">
    <text evidence="2">The sequence shown here is derived from an EMBL/GenBank/DDBJ whole genome shotgun (WGS) entry which is preliminary data.</text>
</comment>
<sequence>MTAGAEAIQVSSLIIMAGGTVSESDVELLISSVVALWSLAAMEMCLYGAYFVMIAFYLHVLRTRRTIKLGFLAIATITLFILCTIHCALVLATTILATRRQIRQGPQVPSYTTLIVATEAVYVTANVVADAIFIFRCYAIWNFRLKVVLLPIFLTLAVAVFGYFSAFNHLGLWLLFLISIATSVFTTFVLTALSVGRIWWLAWTARQVLGEKAGSRYHTVCAMILESGALYFTGGLAFVIVAFLGDPEASLTGAVLGQLVGIAPTIIAVRVGLGYSVESVESFIPSPPRKQQKSQFKFASPVEMVDEILYIRPASVPYTYDPL</sequence>
<gene>
    <name evidence="2" type="ORF">MVEN_02340800</name>
</gene>
<organism evidence="2 3">
    <name type="scientific">Mycena venus</name>
    <dbReference type="NCBI Taxonomy" id="2733690"/>
    <lineage>
        <taxon>Eukaryota</taxon>
        <taxon>Fungi</taxon>
        <taxon>Dikarya</taxon>
        <taxon>Basidiomycota</taxon>
        <taxon>Agaricomycotina</taxon>
        <taxon>Agaricomycetes</taxon>
        <taxon>Agaricomycetidae</taxon>
        <taxon>Agaricales</taxon>
        <taxon>Marasmiineae</taxon>
        <taxon>Mycenaceae</taxon>
        <taxon>Mycena</taxon>
    </lineage>
</organism>
<accession>A0A8H6X417</accession>
<dbReference type="OrthoDB" id="3226582at2759"/>